<dbReference type="Proteomes" id="UP000034291">
    <property type="component" value="Unassembled WGS sequence"/>
</dbReference>
<dbReference type="AlphaFoldDB" id="A0A0F8UA25"/>
<evidence type="ECO:0000256" key="1">
    <source>
        <dbReference type="ARBA" id="ARBA00004141"/>
    </source>
</evidence>
<comment type="caution">
    <text evidence="7">The sequence shown here is derived from an EMBL/GenBank/DDBJ whole genome shotgun (WGS) entry which is preliminary data.</text>
</comment>
<evidence type="ECO:0000256" key="5">
    <source>
        <dbReference type="SAM" id="MobiDB-lite"/>
    </source>
</evidence>
<keyword evidence="2 6" id="KW-0812">Transmembrane</keyword>
<keyword evidence="3 6" id="KW-1133">Transmembrane helix</keyword>
<feature type="compositionally biased region" description="Basic and acidic residues" evidence="5">
    <location>
        <begin position="7"/>
        <end position="17"/>
    </location>
</feature>
<evidence type="ECO:0000256" key="3">
    <source>
        <dbReference type="ARBA" id="ARBA00022989"/>
    </source>
</evidence>
<dbReference type="InterPro" id="IPR036259">
    <property type="entry name" value="MFS_trans_sf"/>
</dbReference>
<dbReference type="Pfam" id="PF07690">
    <property type="entry name" value="MFS_1"/>
    <property type="match status" value="1"/>
</dbReference>
<dbReference type="CDD" id="cd06178">
    <property type="entry name" value="MFS_unc93-like"/>
    <property type="match status" value="1"/>
</dbReference>
<dbReference type="Gene3D" id="1.20.1250.20">
    <property type="entry name" value="MFS general substrate transporter like domains"/>
    <property type="match status" value="1"/>
</dbReference>
<dbReference type="SUPFAM" id="SSF103473">
    <property type="entry name" value="MFS general substrate transporter"/>
    <property type="match status" value="1"/>
</dbReference>
<accession>A0A0F8UA25</accession>
<feature type="transmembrane region" description="Helical" evidence="6">
    <location>
        <begin position="271"/>
        <end position="289"/>
    </location>
</feature>
<feature type="transmembrane region" description="Helical" evidence="6">
    <location>
        <begin position="378"/>
        <end position="402"/>
    </location>
</feature>
<evidence type="ECO:0000256" key="6">
    <source>
        <dbReference type="SAM" id="Phobius"/>
    </source>
</evidence>
<name>A0A0F8UA25_9EURO</name>
<feature type="transmembrane region" description="Helical" evidence="6">
    <location>
        <begin position="181"/>
        <end position="203"/>
    </location>
</feature>
<dbReference type="InterPro" id="IPR051617">
    <property type="entry name" value="UNC-93-like_regulator"/>
</dbReference>
<comment type="subcellular location">
    <subcellularLocation>
        <location evidence="1">Membrane</location>
        <topology evidence="1">Multi-pass membrane protein</topology>
    </subcellularLocation>
</comment>
<keyword evidence="8" id="KW-1185">Reference proteome</keyword>
<proteinExistence type="predicted"/>
<feature type="transmembrane region" description="Helical" evidence="6">
    <location>
        <begin position="441"/>
        <end position="465"/>
    </location>
</feature>
<feature type="region of interest" description="Disordered" evidence="5">
    <location>
        <begin position="1"/>
        <end position="34"/>
    </location>
</feature>
<evidence type="ECO:0000256" key="2">
    <source>
        <dbReference type="ARBA" id="ARBA00022692"/>
    </source>
</evidence>
<organism evidence="7 8">
    <name type="scientific">Aspergillus rambellii</name>
    <dbReference type="NCBI Taxonomy" id="308745"/>
    <lineage>
        <taxon>Eukaryota</taxon>
        <taxon>Fungi</taxon>
        <taxon>Dikarya</taxon>
        <taxon>Ascomycota</taxon>
        <taxon>Pezizomycotina</taxon>
        <taxon>Eurotiomycetes</taxon>
        <taxon>Eurotiomycetidae</taxon>
        <taxon>Eurotiales</taxon>
        <taxon>Aspergillaceae</taxon>
        <taxon>Aspergillus</taxon>
        <taxon>Aspergillus subgen. Nidulantes</taxon>
    </lineage>
</organism>
<feature type="transmembrane region" description="Helical" evidence="6">
    <location>
        <begin position="59"/>
        <end position="76"/>
    </location>
</feature>
<dbReference type="EMBL" id="JZBS01003022">
    <property type="protein sequence ID" value="KKK16423.1"/>
    <property type="molecule type" value="Genomic_DNA"/>
</dbReference>
<keyword evidence="4 6" id="KW-0472">Membrane</keyword>
<feature type="transmembrane region" description="Helical" evidence="6">
    <location>
        <begin position="144"/>
        <end position="169"/>
    </location>
</feature>
<sequence length="504" mass="55766">MASPNTEGDHHLPEKDLPSATSDPEAHQDSPVSGKPWMYKPIKLGPFTLPWFASPEMQLILVSFVCFLCPGMFNAVSGLGGGGQLTQTDVSKANTALYSTFAVVGFFAGSIANRIGLQLTLSFGGFGYFLYVASLLSYNHTMNSGFLIFAGALLGVCAGLLWCAQGAVMMSYPKENEKGKFISIFWVIFNLGGVLGGLIPLGQNMHSTAGRVNDGTYIAFMVLMAAGFVLAWCLIDSKYVVRKDGTRVIAMKNPTWKSEFIGLWETLFTDWYIVAFFPMFLASNWFYGYHFNAVNGSYFSIRTRALNSILYWTMQMVGAFLFGITLDLKCLSRPTRAKLNWALLLALTMGIWGGGYAFQKTYTRETADGEKDWTESGYIGPMFMYMFYGFYDAAFQTCAYWWMGSLSNNGRKLANFAGFYKGIQSAGQAGMWALDYNKKPYMTMLASCWGLLAGSLLIASPVVFFKIQDHTAIEEDLRFSDETVQEVTGVAVTGQDSTSETEKR</sequence>
<reference evidence="7 8" key="1">
    <citation type="submission" date="2015-02" db="EMBL/GenBank/DDBJ databases">
        <title>Draft Genome Sequences of Two Closely-Related Aflatoxigenic Aspergillus Species Obtained from the Cote d'Ivoire.</title>
        <authorList>
            <person name="Moore G.G."/>
            <person name="Beltz S.B."/>
            <person name="Mack B.M."/>
        </authorList>
    </citation>
    <scope>NUCLEOTIDE SEQUENCE [LARGE SCALE GENOMIC DNA]</scope>
    <source>
        <strain evidence="7 8">SRRC1468</strain>
    </source>
</reference>
<feature type="transmembrane region" description="Helical" evidence="6">
    <location>
        <begin position="215"/>
        <end position="235"/>
    </location>
</feature>
<dbReference type="InterPro" id="IPR011701">
    <property type="entry name" value="MFS"/>
</dbReference>
<feature type="transmembrane region" description="Helical" evidence="6">
    <location>
        <begin position="119"/>
        <end position="138"/>
    </location>
</feature>
<evidence type="ECO:0000256" key="4">
    <source>
        <dbReference type="ARBA" id="ARBA00023136"/>
    </source>
</evidence>
<dbReference type="GO" id="GO:0016020">
    <property type="term" value="C:membrane"/>
    <property type="evidence" value="ECO:0007669"/>
    <property type="project" value="UniProtKB-SubCell"/>
</dbReference>
<feature type="transmembrane region" description="Helical" evidence="6">
    <location>
        <begin position="340"/>
        <end position="358"/>
    </location>
</feature>
<feature type="transmembrane region" description="Helical" evidence="6">
    <location>
        <begin position="309"/>
        <end position="328"/>
    </location>
</feature>
<dbReference type="STRING" id="308745.A0A0F8UA25"/>
<evidence type="ECO:0000313" key="8">
    <source>
        <dbReference type="Proteomes" id="UP000034291"/>
    </source>
</evidence>
<dbReference type="PANTHER" id="PTHR23294:SF54">
    <property type="entry name" value="DUF895 DOMAIN MEMBRANE PROTEIN (AFU_ORTHOLOGUE AFUA_8G04110)"/>
    <property type="match status" value="1"/>
</dbReference>
<dbReference type="OrthoDB" id="196103at2759"/>
<dbReference type="PANTHER" id="PTHR23294">
    <property type="entry name" value="ET TRANSLATION PRODUCT-RELATED"/>
    <property type="match status" value="1"/>
</dbReference>
<feature type="transmembrane region" description="Helical" evidence="6">
    <location>
        <begin position="96"/>
        <end position="112"/>
    </location>
</feature>
<protein>
    <submittedName>
        <fullName evidence="7">DUF895 domain membrane protein</fullName>
    </submittedName>
</protein>
<gene>
    <name evidence="7" type="ORF">ARAM_002442</name>
</gene>
<dbReference type="GO" id="GO:0022857">
    <property type="term" value="F:transmembrane transporter activity"/>
    <property type="evidence" value="ECO:0007669"/>
    <property type="project" value="InterPro"/>
</dbReference>
<evidence type="ECO:0000313" key="7">
    <source>
        <dbReference type="EMBL" id="KKK16423.1"/>
    </source>
</evidence>